<feature type="region of interest" description="Disordered" evidence="2">
    <location>
        <begin position="430"/>
        <end position="467"/>
    </location>
</feature>
<dbReference type="SUPFAM" id="SSF48113">
    <property type="entry name" value="Heme-dependent peroxidases"/>
    <property type="match status" value="2"/>
</dbReference>
<evidence type="ECO:0000313" key="4">
    <source>
        <dbReference type="Proteomes" id="UP001148838"/>
    </source>
</evidence>
<dbReference type="EMBL" id="JAJSOF020000015">
    <property type="protein sequence ID" value="KAJ4441124.1"/>
    <property type="molecule type" value="Genomic_DNA"/>
</dbReference>
<dbReference type="PANTHER" id="PTHR11475">
    <property type="entry name" value="OXIDASE/PEROXIDASE"/>
    <property type="match status" value="1"/>
</dbReference>
<dbReference type="InterPro" id="IPR019791">
    <property type="entry name" value="Haem_peroxidase_animal"/>
</dbReference>
<evidence type="ECO:0000256" key="2">
    <source>
        <dbReference type="SAM" id="MobiDB-lite"/>
    </source>
</evidence>
<proteinExistence type="predicted"/>
<dbReference type="PROSITE" id="PS50292">
    <property type="entry name" value="PEROXIDASE_3"/>
    <property type="match status" value="2"/>
</dbReference>
<dbReference type="InterPro" id="IPR037120">
    <property type="entry name" value="Haem_peroxidase_sf_animal"/>
</dbReference>
<dbReference type="Pfam" id="PF03098">
    <property type="entry name" value="An_peroxidase"/>
    <property type="match status" value="2"/>
</dbReference>
<keyword evidence="1" id="KW-0560">Oxidoreductase</keyword>
<dbReference type="Proteomes" id="UP001148838">
    <property type="component" value="Unassembled WGS sequence"/>
</dbReference>
<dbReference type="PANTHER" id="PTHR11475:SF134">
    <property type="entry name" value="LD42267P"/>
    <property type="match status" value="1"/>
</dbReference>
<dbReference type="InterPro" id="IPR010255">
    <property type="entry name" value="Haem_peroxidase_sf"/>
</dbReference>
<dbReference type="Gene3D" id="1.10.640.10">
    <property type="entry name" value="Haem peroxidase domain superfamily, animal type"/>
    <property type="match status" value="2"/>
</dbReference>
<protein>
    <recommendedName>
        <fullName evidence="5">Chorion peroxidase</fullName>
    </recommendedName>
</protein>
<evidence type="ECO:0008006" key="5">
    <source>
        <dbReference type="Google" id="ProtNLM"/>
    </source>
</evidence>
<sequence>MMQLILSTPAYQPCLHIVPAFKDGWETGALLVQMGRDHGLPGYHHWLQQCTSTNVTDVVFGNLTSILRTIYTNVEDVDLIVGGVLENPTHGAVLGATFTCLLAQQFISVRNSDRFWYENDIPPSSFTREQLEELRKVTLAGLLCNNVPGLEEVQSQAFVQEDPYLNVRIACSLQPTLNLTVWLEKDMTARISDEMVAQAVEKAEADVQLRRQREKQLWAKSILLSKNLKVRIYKTVILPVLLYGCETWTLTLREEHRLRVFENKVLRKIFGAKRDEVTGEWRKLHNTELHALYSSPDIIRNLKSRRLRWAGHVARMGESRNAYRVLVGRPEGKRLLGRPRRRWEDNIKMDLREVGYDDRDWINLAQYRDRWRAYVRAAMNLRVIVITEDVQNVHLLLEYRPHIDVSLTCEHDPKLQEYCVCPQNMPQFDSEGIPNQTPETNKPMILNGPTSRNREDGGADPKSPVGTAAAFSKANKQALTIANTSLLLEYTSQELLNSLQNVRLRRGRRQTFESARDNILGFPSESLNDDFSDGLQNVDISSFISAPIISPECDSGEDKGPCDSRSQFRTITGRCNNVRNPNLGKSLSTFARLLPPSYEDSISRPRLNSVTGNPLPSPRLVSTMIHADISNLHNRYSLMLMQFAQFLDHDITFTPVHRGFFTSIPDCRSCDSPRTVHPECMPIPVPRGDHHYPQVNHTTGERLCFAFMRSLPGQQHLGAREQINQNSAFLDASQIYGEHSCQARELRSYGGRLNVTRHPIKGKDLLPQSPVHPECKAPSGYCFIAGDGRASEQPALTAIHTLFMREHNRLVSGLHVVNPHWDDERLYQNARRILTAVYQHIAYNEFLPRILGWNAVNLYELKLRPQGYYKVNCPKTVAPSLAAASVASLPDIQNGPKSILFQSQNQKLEGRGKGHGSLAQADY</sequence>
<organism evidence="3 4">
    <name type="scientific">Periplaneta americana</name>
    <name type="common">American cockroach</name>
    <name type="synonym">Blatta americana</name>
    <dbReference type="NCBI Taxonomy" id="6978"/>
    <lineage>
        <taxon>Eukaryota</taxon>
        <taxon>Metazoa</taxon>
        <taxon>Ecdysozoa</taxon>
        <taxon>Arthropoda</taxon>
        <taxon>Hexapoda</taxon>
        <taxon>Insecta</taxon>
        <taxon>Pterygota</taxon>
        <taxon>Neoptera</taxon>
        <taxon>Polyneoptera</taxon>
        <taxon>Dictyoptera</taxon>
        <taxon>Blattodea</taxon>
        <taxon>Blattoidea</taxon>
        <taxon>Blattidae</taxon>
        <taxon>Blattinae</taxon>
        <taxon>Periplaneta</taxon>
    </lineage>
</organism>
<comment type="caution">
    <text evidence="3">The sequence shown here is derived from an EMBL/GenBank/DDBJ whole genome shotgun (WGS) entry which is preliminary data.</text>
</comment>
<gene>
    <name evidence="3" type="ORF">ANN_10974</name>
</gene>
<dbReference type="PRINTS" id="PR00457">
    <property type="entry name" value="ANPEROXIDASE"/>
</dbReference>
<evidence type="ECO:0000256" key="1">
    <source>
        <dbReference type="ARBA" id="ARBA00022559"/>
    </source>
</evidence>
<keyword evidence="1" id="KW-0575">Peroxidase</keyword>
<name>A0ABQ8T504_PERAM</name>
<reference evidence="3 4" key="1">
    <citation type="journal article" date="2022" name="Allergy">
        <title>Genome assembly and annotation of Periplaneta americana reveal a comprehensive cockroach allergen profile.</title>
        <authorList>
            <person name="Wang L."/>
            <person name="Xiong Q."/>
            <person name="Saelim N."/>
            <person name="Wang L."/>
            <person name="Nong W."/>
            <person name="Wan A.T."/>
            <person name="Shi M."/>
            <person name="Liu X."/>
            <person name="Cao Q."/>
            <person name="Hui J.H.L."/>
            <person name="Sookrung N."/>
            <person name="Leung T.F."/>
            <person name="Tungtrongchitr A."/>
            <person name="Tsui S.K.W."/>
        </authorList>
    </citation>
    <scope>NUCLEOTIDE SEQUENCE [LARGE SCALE GENOMIC DNA]</scope>
    <source>
        <strain evidence="3">PWHHKU_190912</strain>
    </source>
</reference>
<accession>A0ABQ8T504</accession>
<keyword evidence="4" id="KW-1185">Reference proteome</keyword>
<evidence type="ECO:0000313" key="3">
    <source>
        <dbReference type="EMBL" id="KAJ4441124.1"/>
    </source>
</evidence>